<keyword evidence="3" id="KW-0560">Oxidoreductase</keyword>
<dbReference type="EMBL" id="PDOC01000007">
    <property type="protein sequence ID" value="PIL44519.1"/>
    <property type="molecule type" value="Genomic_DNA"/>
</dbReference>
<evidence type="ECO:0000259" key="2">
    <source>
        <dbReference type="PROSITE" id="PS51819"/>
    </source>
</evidence>
<evidence type="ECO:0000313" key="4">
    <source>
        <dbReference type="Proteomes" id="UP000230390"/>
    </source>
</evidence>
<dbReference type="PROSITE" id="PS51819">
    <property type="entry name" value="VOC"/>
    <property type="match status" value="1"/>
</dbReference>
<gene>
    <name evidence="3" type="ORF">CR105_13775</name>
</gene>
<accession>A0A2G8TEZ3</accession>
<dbReference type="Pfam" id="PF14696">
    <property type="entry name" value="Glyoxalase_5"/>
    <property type="match status" value="1"/>
</dbReference>
<dbReference type="Gene3D" id="3.10.180.10">
    <property type="entry name" value="2,3-Dihydroxybiphenyl 1,2-Dioxygenase, domain 1"/>
    <property type="match status" value="2"/>
</dbReference>
<dbReference type="RefSeq" id="WP_099789037.1">
    <property type="nucleotide sequence ID" value="NZ_JBHLYV010000022.1"/>
</dbReference>
<evidence type="ECO:0000256" key="1">
    <source>
        <dbReference type="ARBA" id="ARBA00022723"/>
    </source>
</evidence>
<evidence type="ECO:0000313" key="3">
    <source>
        <dbReference type="EMBL" id="PIL44519.1"/>
    </source>
</evidence>
<dbReference type="AlphaFoldDB" id="A0A2G8TEZ3"/>
<keyword evidence="4" id="KW-1185">Reference proteome</keyword>
<proteinExistence type="predicted"/>
<protein>
    <submittedName>
        <fullName evidence="3">4-hydroxyphenylpyruvate dioxygenase</fullName>
    </submittedName>
</protein>
<dbReference type="CDD" id="cd08342">
    <property type="entry name" value="HPPD_N_like"/>
    <property type="match status" value="1"/>
</dbReference>
<dbReference type="InterPro" id="IPR004360">
    <property type="entry name" value="Glyas_Fos-R_dOase_dom"/>
</dbReference>
<keyword evidence="3" id="KW-0670">Pyruvate</keyword>
<dbReference type="GO" id="GO:0051213">
    <property type="term" value="F:dioxygenase activity"/>
    <property type="evidence" value="ECO:0007669"/>
    <property type="project" value="UniProtKB-KW"/>
</dbReference>
<dbReference type="SUPFAM" id="SSF54593">
    <property type="entry name" value="Glyoxalase/Bleomycin resistance protein/Dihydroxybiphenyl dioxygenase"/>
    <property type="match status" value="1"/>
</dbReference>
<dbReference type="InterPro" id="IPR037523">
    <property type="entry name" value="VOC_core"/>
</dbReference>
<comment type="caution">
    <text evidence="3">The sequence shown here is derived from an EMBL/GenBank/DDBJ whole genome shotgun (WGS) entry which is preliminary data.</text>
</comment>
<sequence length="291" mass="31653">MKTQENHPEPSNPLGIDGVEFIEYATAEPLALGAVLETMGFVQVGRHRSREVVLYRQGDMNVVVNADADSWSSTDAEHGATSLTAIALRVRNAGEAYQHALDRGAWAIPTRAGAMELNIPGVHGAGDSVIYFVERYPDFSIYDVDFKLADAARAHPPALAGLHFFGVVQAIRRDRSAEWIDFYQQLMNFQPLPSGTGFGILPRGTMLASPCGKFCLQLVEPPEGTDDVHWDEELIRVGFGTPDVASAMALLAERGVTFVDRPPVQPSEKGALTQMFRGSVNFELVASPALN</sequence>
<dbReference type="OrthoDB" id="9780241at2"/>
<keyword evidence="1" id="KW-0479">Metal-binding</keyword>
<dbReference type="InterPro" id="IPR041736">
    <property type="entry name" value="4OHPhenylPyrv_dOase_N"/>
</dbReference>
<feature type="domain" description="VOC" evidence="2">
    <location>
        <begin position="161"/>
        <end position="287"/>
    </location>
</feature>
<organism evidence="3 4">
    <name type="scientific">Massilia eurypsychrophila</name>
    <dbReference type="NCBI Taxonomy" id="1485217"/>
    <lineage>
        <taxon>Bacteria</taxon>
        <taxon>Pseudomonadati</taxon>
        <taxon>Pseudomonadota</taxon>
        <taxon>Betaproteobacteria</taxon>
        <taxon>Burkholderiales</taxon>
        <taxon>Oxalobacteraceae</taxon>
        <taxon>Telluria group</taxon>
        <taxon>Massilia</taxon>
    </lineage>
</organism>
<dbReference type="GO" id="GO:0046872">
    <property type="term" value="F:metal ion binding"/>
    <property type="evidence" value="ECO:0007669"/>
    <property type="project" value="UniProtKB-KW"/>
</dbReference>
<name>A0A2G8TEZ3_9BURK</name>
<dbReference type="Pfam" id="PF00903">
    <property type="entry name" value="Glyoxalase"/>
    <property type="match status" value="1"/>
</dbReference>
<dbReference type="InterPro" id="IPR029068">
    <property type="entry name" value="Glyas_Bleomycin-R_OHBP_Dase"/>
</dbReference>
<reference evidence="3 4" key="1">
    <citation type="submission" date="2017-10" db="EMBL/GenBank/DDBJ databases">
        <title>Massilia psychrophilum sp. nov., a novel purple-pigmented bacterium isolated from Tianshan glacier, Xinjiang Municipality, China.</title>
        <authorList>
            <person name="Wang H."/>
        </authorList>
    </citation>
    <scope>NUCLEOTIDE SEQUENCE [LARGE SCALE GENOMIC DNA]</scope>
    <source>
        <strain evidence="3 4">JCM 30074</strain>
    </source>
</reference>
<dbReference type="Proteomes" id="UP000230390">
    <property type="component" value="Unassembled WGS sequence"/>
</dbReference>
<keyword evidence="3" id="KW-0223">Dioxygenase</keyword>